<evidence type="ECO:0000256" key="5">
    <source>
        <dbReference type="ARBA" id="ARBA00007881"/>
    </source>
</evidence>
<dbReference type="InterPro" id="IPR016130">
    <property type="entry name" value="Tyr_Pase_AS"/>
</dbReference>
<evidence type="ECO:0000259" key="32">
    <source>
        <dbReference type="PROSITE" id="PS50056"/>
    </source>
</evidence>
<evidence type="ECO:0000256" key="16">
    <source>
        <dbReference type="ARBA" id="ARBA00023098"/>
    </source>
</evidence>
<dbReference type="GO" id="GO:0004725">
    <property type="term" value="F:protein tyrosine phosphatase activity"/>
    <property type="evidence" value="ECO:0007669"/>
    <property type="project" value="UniProtKB-EC"/>
</dbReference>
<evidence type="ECO:0000256" key="8">
    <source>
        <dbReference type="ARBA" id="ARBA00013081"/>
    </source>
</evidence>
<keyword evidence="18" id="KW-0966">Cell projection</keyword>
<dbReference type="GO" id="GO:0006915">
    <property type="term" value="P:apoptotic process"/>
    <property type="evidence" value="ECO:0007669"/>
    <property type="project" value="UniProtKB-KW"/>
</dbReference>
<evidence type="ECO:0000256" key="19">
    <source>
        <dbReference type="ARBA" id="ARBA00034105"/>
    </source>
</evidence>
<comment type="catalytic activity">
    <reaction evidence="28">
        <text>O-phospho-L-seryl-[protein] + H2O = L-seryl-[protein] + phosphate</text>
        <dbReference type="Rhea" id="RHEA:20629"/>
        <dbReference type="Rhea" id="RHEA-COMP:9863"/>
        <dbReference type="Rhea" id="RHEA-COMP:11604"/>
        <dbReference type="ChEBI" id="CHEBI:15377"/>
        <dbReference type="ChEBI" id="CHEBI:29999"/>
        <dbReference type="ChEBI" id="CHEBI:43474"/>
        <dbReference type="ChEBI" id="CHEBI:83421"/>
        <dbReference type="EC" id="3.1.3.16"/>
    </reaction>
    <physiologicalReaction direction="left-to-right" evidence="28">
        <dbReference type="Rhea" id="RHEA:20630"/>
    </physiologicalReaction>
</comment>
<dbReference type="InterPro" id="IPR003595">
    <property type="entry name" value="Tyr_Pase_cat"/>
</dbReference>
<dbReference type="PROSITE" id="PS50056">
    <property type="entry name" value="TYR_PHOSPHATASE_2"/>
    <property type="match status" value="1"/>
</dbReference>
<dbReference type="SMART" id="SM01326">
    <property type="entry name" value="PTEN_C2"/>
    <property type="match status" value="1"/>
</dbReference>
<keyword evidence="10" id="KW-0053">Apoptosis</keyword>
<dbReference type="GO" id="GO:0005886">
    <property type="term" value="C:plasma membrane"/>
    <property type="evidence" value="ECO:0007669"/>
    <property type="project" value="TreeGrafter"/>
</dbReference>
<evidence type="ECO:0000259" key="33">
    <source>
        <dbReference type="PROSITE" id="PS51181"/>
    </source>
</evidence>
<dbReference type="InterPro" id="IPR051281">
    <property type="entry name" value="Dual-spec_lipid-protein_phosph"/>
</dbReference>
<dbReference type="InterPro" id="IPR045101">
    <property type="entry name" value="PTP_PTEN"/>
</dbReference>
<dbReference type="InterPro" id="IPR017361">
    <property type="entry name" value="Bifunc_PIno_P3_Pase/Pase_PTEN"/>
</dbReference>
<keyword evidence="17" id="KW-0539">Nucleus</keyword>
<evidence type="ECO:0000256" key="13">
    <source>
        <dbReference type="ARBA" id="ARBA00022902"/>
    </source>
</evidence>
<evidence type="ECO:0000256" key="24">
    <source>
        <dbReference type="ARBA" id="ARBA00043734"/>
    </source>
</evidence>
<keyword evidence="15" id="KW-0770">Synapse</keyword>
<dbReference type="GO" id="GO:0043491">
    <property type="term" value="P:phosphatidylinositol 3-kinase/protein kinase B signal transduction"/>
    <property type="evidence" value="ECO:0007669"/>
    <property type="project" value="TreeGrafter"/>
</dbReference>
<evidence type="ECO:0000256" key="11">
    <source>
        <dbReference type="ARBA" id="ARBA00022801"/>
    </source>
</evidence>
<evidence type="ECO:0000256" key="29">
    <source>
        <dbReference type="ARBA" id="ARBA00048832"/>
    </source>
</evidence>
<dbReference type="AlphaFoldDB" id="A0AAV6VD32"/>
<dbReference type="SMART" id="SM01301">
    <property type="entry name" value="PTPlike_phytase"/>
    <property type="match status" value="1"/>
</dbReference>
<evidence type="ECO:0000256" key="18">
    <source>
        <dbReference type="ARBA" id="ARBA00023273"/>
    </source>
</evidence>
<evidence type="ECO:0000256" key="17">
    <source>
        <dbReference type="ARBA" id="ARBA00023242"/>
    </source>
</evidence>
<dbReference type="SUPFAM" id="SSF49562">
    <property type="entry name" value="C2 domain (Calcium/lipid-binding domain, CaLB)"/>
    <property type="match status" value="1"/>
</dbReference>
<dbReference type="GO" id="GO:0046856">
    <property type="term" value="P:phosphatidylinositol dephosphorylation"/>
    <property type="evidence" value="ECO:0007669"/>
    <property type="project" value="InterPro"/>
</dbReference>
<dbReference type="InterPro" id="IPR029021">
    <property type="entry name" value="Prot-tyrosine_phosphatase-like"/>
</dbReference>
<comment type="catalytic activity">
    <reaction evidence="25">
        <text>a 1,2-diacyl-sn-glycero-3-phospho-(1D-myo-inositol-3,4,5-trisphosphate) + H2O = a 1,2-diacyl-sn-glycero-3-phospho-(1D-myo-inositol-4,5-bisphosphate) + phosphate</text>
        <dbReference type="Rhea" id="RHEA:25017"/>
        <dbReference type="ChEBI" id="CHEBI:15377"/>
        <dbReference type="ChEBI" id="CHEBI:43474"/>
        <dbReference type="ChEBI" id="CHEBI:57836"/>
        <dbReference type="ChEBI" id="CHEBI:58456"/>
        <dbReference type="EC" id="3.1.3.67"/>
    </reaction>
    <physiologicalReaction direction="left-to-right" evidence="25">
        <dbReference type="Rhea" id="RHEA:25018"/>
    </physiologicalReaction>
</comment>
<feature type="domain" description="Phosphatase tensin-type" evidence="33">
    <location>
        <begin position="15"/>
        <end position="186"/>
    </location>
</feature>
<evidence type="ECO:0000256" key="12">
    <source>
        <dbReference type="ARBA" id="ARBA00022843"/>
    </source>
</evidence>
<dbReference type="GO" id="GO:0016605">
    <property type="term" value="C:PML body"/>
    <property type="evidence" value="ECO:0007669"/>
    <property type="project" value="UniProtKB-SubCell"/>
</dbReference>
<comment type="catalytic activity">
    <reaction evidence="24">
        <text>1D-myo-inositol 1,3,4,5-tetrakisphosphate + H2O = 1D-myo-inositol 1,4,5-trisphosphate + phosphate</text>
        <dbReference type="Rhea" id="RHEA:77155"/>
        <dbReference type="ChEBI" id="CHEBI:15377"/>
        <dbReference type="ChEBI" id="CHEBI:43474"/>
        <dbReference type="ChEBI" id="CHEBI:57895"/>
        <dbReference type="ChEBI" id="CHEBI:203600"/>
    </reaction>
    <physiologicalReaction direction="left-to-right" evidence="24">
        <dbReference type="Rhea" id="RHEA:77156"/>
    </physiologicalReaction>
</comment>
<reference evidence="35 36" key="1">
    <citation type="journal article" date="2022" name="Nat. Ecol. Evol.">
        <title>A masculinizing supergene underlies an exaggerated male reproductive morph in a spider.</title>
        <authorList>
            <person name="Hendrickx F."/>
            <person name="De Corte Z."/>
            <person name="Sonet G."/>
            <person name="Van Belleghem S.M."/>
            <person name="Kostlbacher S."/>
            <person name="Vangestel C."/>
        </authorList>
    </citation>
    <scope>NUCLEOTIDE SEQUENCE [LARGE SCALE GENOMIC DNA]</scope>
    <source>
        <strain evidence="35">W744_W776</strain>
    </source>
</reference>
<feature type="domain" description="Tyrosine specific protein phosphatases" evidence="32">
    <location>
        <begin position="103"/>
        <end position="174"/>
    </location>
</feature>
<keyword evidence="16" id="KW-0443">Lipid metabolism</keyword>
<dbReference type="CDD" id="cd14509">
    <property type="entry name" value="PTP_PTEN"/>
    <property type="match status" value="1"/>
</dbReference>
<dbReference type="SMART" id="SM00404">
    <property type="entry name" value="PTPc_motif"/>
    <property type="match status" value="1"/>
</dbReference>
<keyword evidence="13" id="KW-0524">Neurogenesis</keyword>
<dbReference type="GO" id="GO:0051896">
    <property type="term" value="P:regulation of phosphatidylinositol 3-kinase/protein kinase B signal transduction"/>
    <property type="evidence" value="ECO:0007669"/>
    <property type="project" value="TreeGrafter"/>
</dbReference>
<evidence type="ECO:0000256" key="30">
    <source>
        <dbReference type="ARBA" id="ARBA00051341"/>
    </source>
</evidence>
<proteinExistence type="inferred from homology"/>
<evidence type="ECO:0000256" key="27">
    <source>
        <dbReference type="ARBA" id="ARBA00044309"/>
    </source>
</evidence>
<comment type="subcellular location">
    <subcellularLocation>
        <location evidence="4">Cell projection</location>
        <location evidence="4">Dendritic spine</location>
    </subcellularLocation>
    <subcellularLocation>
        <location evidence="3">Cytoplasm</location>
    </subcellularLocation>
    <subcellularLocation>
        <location evidence="2">Nucleus</location>
        <location evidence="2">PML body</location>
    </subcellularLocation>
    <subcellularLocation>
        <location evidence="19">Postsynaptic density</location>
    </subcellularLocation>
</comment>
<dbReference type="Proteomes" id="UP000827092">
    <property type="component" value="Unassembled WGS sequence"/>
</dbReference>
<dbReference type="PROSITE" id="PS51181">
    <property type="entry name" value="PPASE_TENSIN"/>
    <property type="match status" value="1"/>
</dbReference>
<evidence type="ECO:0000256" key="9">
    <source>
        <dbReference type="ARBA" id="ARBA00022490"/>
    </source>
</evidence>
<evidence type="ECO:0000256" key="7">
    <source>
        <dbReference type="ARBA" id="ARBA00013064"/>
    </source>
</evidence>
<comment type="caution">
    <text evidence="35">The sequence shown here is derived from an EMBL/GenBank/DDBJ whole genome shotgun (WGS) entry which is preliminary data.</text>
</comment>
<keyword evidence="14" id="KW-0904">Protein phosphatase</keyword>
<keyword evidence="11" id="KW-0378">Hydrolase</keyword>
<dbReference type="Pfam" id="PF10409">
    <property type="entry name" value="PTEN_C2"/>
    <property type="match status" value="1"/>
</dbReference>
<evidence type="ECO:0000256" key="1">
    <source>
        <dbReference type="ARBA" id="ARBA00001946"/>
    </source>
</evidence>
<dbReference type="EC" id="3.1.3.48" evidence="7"/>
<evidence type="ECO:0000313" key="36">
    <source>
        <dbReference type="Proteomes" id="UP000827092"/>
    </source>
</evidence>
<dbReference type="GO" id="GO:0050793">
    <property type="term" value="P:regulation of developmental process"/>
    <property type="evidence" value="ECO:0007669"/>
    <property type="project" value="UniProtKB-ARBA"/>
</dbReference>
<dbReference type="GO" id="GO:0016314">
    <property type="term" value="F:phosphatidylinositol-3,4,5-trisphosphate 3-phosphatase activity"/>
    <property type="evidence" value="ECO:0007669"/>
    <property type="project" value="UniProtKB-EC"/>
</dbReference>
<feature type="compositionally biased region" description="Polar residues" evidence="31">
    <location>
        <begin position="380"/>
        <end position="411"/>
    </location>
</feature>
<dbReference type="GO" id="GO:0051717">
    <property type="term" value="F:inositol-1,3,4,5-tetrakisphosphate 3-phosphatase activity"/>
    <property type="evidence" value="ECO:0007669"/>
    <property type="project" value="InterPro"/>
</dbReference>
<feature type="region of interest" description="Disordered" evidence="31">
    <location>
        <begin position="380"/>
        <end position="433"/>
    </location>
</feature>
<dbReference type="InterPro" id="IPR014020">
    <property type="entry name" value="Tensin_C2-dom"/>
</dbReference>
<feature type="compositionally biased region" description="Acidic residues" evidence="31">
    <location>
        <begin position="412"/>
        <end position="427"/>
    </location>
</feature>
<comment type="catalytic activity">
    <reaction evidence="26">
        <text>1D-myo-inositol 1,3,4,5,6-pentakisphosphate + H2O = 1D-myo-inositol 1,4,5,6-tetrakisphosphate + phosphate</text>
        <dbReference type="Rhea" id="RHEA:77143"/>
        <dbReference type="ChEBI" id="CHEBI:15377"/>
        <dbReference type="ChEBI" id="CHEBI:43474"/>
        <dbReference type="ChEBI" id="CHEBI:57627"/>
        <dbReference type="ChEBI" id="CHEBI:57733"/>
    </reaction>
    <physiologicalReaction direction="left-to-right" evidence="26">
        <dbReference type="Rhea" id="RHEA:77144"/>
    </physiologicalReaction>
</comment>
<evidence type="ECO:0000256" key="6">
    <source>
        <dbReference type="ARBA" id="ARBA00013015"/>
    </source>
</evidence>
<evidence type="ECO:0000259" key="34">
    <source>
        <dbReference type="PROSITE" id="PS51182"/>
    </source>
</evidence>
<dbReference type="GO" id="GO:0008285">
    <property type="term" value="P:negative regulation of cell population proliferation"/>
    <property type="evidence" value="ECO:0007669"/>
    <property type="project" value="InterPro"/>
</dbReference>
<dbReference type="Gene3D" id="3.90.190.10">
    <property type="entry name" value="Protein tyrosine phosphatase superfamily"/>
    <property type="match status" value="1"/>
</dbReference>
<evidence type="ECO:0000256" key="10">
    <source>
        <dbReference type="ARBA" id="ARBA00022703"/>
    </source>
</evidence>
<evidence type="ECO:0000256" key="15">
    <source>
        <dbReference type="ARBA" id="ARBA00023018"/>
    </source>
</evidence>
<dbReference type="FunFam" id="3.90.190.10:FF:000029">
    <property type="entry name" value="Phosphatidylinositol 3,4,5-trisphosphate 3-phosphatase and dual-specificity protein phosphatase PTEN"/>
    <property type="match status" value="1"/>
</dbReference>
<comment type="catalytic activity">
    <reaction evidence="29">
        <text>O-phospho-L-threonyl-[protein] + H2O = L-threonyl-[protein] + phosphate</text>
        <dbReference type="Rhea" id="RHEA:47004"/>
        <dbReference type="Rhea" id="RHEA-COMP:11060"/>
        <dbReference type="Rhea" id="RHEA-COMP:11605"/>
        <dbReference type="ChEBI" id="CHEBI:15377"/>
        <dbReference type="ChEBI" id="CHEBI:30013"/>
        <dbReference type="ChEBI" id="CHEBI:43474"/>
        <dbReference type="ChEBI" id="CHEBI:61977"/>
        <dbReference type="EC" id="3.1.3.16"/>
    </reaction>
    <physiologicalReaction direction="left-to-right" evidence="29">
        <dbReference type="Rhea" id="RHEA:47005"/>
    </physiologicalReaction>
</comment>
<evidence type="ECO:0000256" key="20">
    <source>
        <dbReference type="ARBA" id="ARBA00034256"/>
    </source>
</evidence>
<dbReference type="GO" id="GO:0014069">
    <property type="term" value="C:postsynaptic density"/>
    <property type="evidence" value="ECO:0007669"/>
    <property type="project" value="UniProtKB-SubCell"/>
</dbReference>
<feature type="domain" description="C2 tensin-type" evidence="34">
    <location>
        <begin position="191"/>
        <end position="378"/>
    </location>
</feature>
<dbReference type="InterPro" id="IPR029023">
    <property type="entry name" value="Tensin_phosphatase"/>
</dbReference>
<dbReference type="PROSITE" id="PS51182">
    <property type="entry name" value="C2_TENSIN"/>
    <property type="match status" value="1"/>
</dbReference>
<evidence type="ECO:0000256" key="25">
    <source>
        <dbReference type="ARBA" id="ARBA00043760"/>
    </source>
</evidence>
<accession>A0AAV6VD32</accession>
<dbReference type="EC" id="3.1.3.16" evidence="8"/>
<comment type="similarity">
    <text evidence="5">Belongs to the PTEN phosphatase protein family.</text>
</comment>
<comment type="catalytic activity">
    <reaction evidence="20">
        <text>1,2-dihexadecanoyl-sn-glycero-3-phospho-(1D-myo-inositol-3,4,5-trisphosphate) + H2O = 1,2-dihexadecanoyl-sn-glycero-3-phospho-(1D-myo-inositol-4,5-bisphosphate) + phosphate</text>
        <dbReference type="Rhea" id="RHEA:43560"/>
        <dbReference type="ChEBI" id="CHEBI:15377"/>
        <dbReference type="ChEBI" id="CHEBI:43474"/>
        <dbReference type="ChEBI" id="CHEBI:83420"/>
        <dbReference type="ChEBI" id="CHEBI:83423"/>
    </reaction>
    <physiologicalReaction direction="left-to-right" evidence="20">
        <dbReference type="Rhea" id="RHEA:43561"/>
    </physiologicalReaction>
</comment>
<dbReference type="SUPFAM" id="SSF52799">
    <property type="entry name" value="(Phosphotyrosine protein) phosphatases II"/>
    <property type="match status" value="1"/>
</dbReference>
<protein>
    <recommendedName>
        <fullName evidence="22">Phosphatidylinositol 3,4,5-trisphosphate 3-phosphatase and dual-specificity protein phosphatase PTEN</fullName>
        <ecNumber evidence="8">3.1.3.16</ecNumber>
        <ecNumber evidence="7">3.1.3.48</ecNumber>
        <ecNumber evidence="6">3.1.3.67</ecNumber>
    </recommendedName>
    <alternativeName>
        <fullName evidence="27">Inositol polyphosphate 3-phosphatase</fullName>
    </alternativeName>
    <alternativeName>
        <fullName evidence="23">Phosphatase and tensin homolog</fullName>
    </alternativeName>
</protein>
<dbReference type="InterPro" id="IPR000387">
    <property type="entry name" value="Tyr_Pase_dom"/>
</dbReference>
<evidence type="ECO:0000256" key="21">
    <source>
        <dbReference type="ARBA" id="ARBA00034268"/>
    </source>
</evidence>
<dbReference type="EC" id="3.1.3.67" evidence="6"/>
<dbReference type="PANTHER" id="PTHR12305">
    <property type="entry name" value="PHOSPHATASE WITH HOMOLOGY TO TENSIN"/>
    <property type="match status" value="1"/>
</dbReference>
<organism evidence="35 36">
    <name type="scientific">Oedothorax gibbosus</name>
    <dbReference type="NCBI Taxonomy" id="931172"/>
    <lineage>
        <taxon>Eukaryota</taxon>
        <taxon>Metazoa</taxon>
        <taxon>Ecdysozoa</taxon>
        <taxon>Arthropoda</taxon>
        <taxon>Chelicerata</taxon>
        <taxon>Arachnida</taxon>
        <taxon>Araneae</taxon>
        <taxon>Araneomorphae</taxon>
        <taxon>Entelegynae</taxon>
        <taxon>Araneoidea</taxon>
        <taxon>Linyphiidae</taxon>
        <taxon>Erigoninae</taxon>
        <taxon>Oedothorax</taxon>
    </lineage>
</organism>
<evidence type="ECO:0000256" key="22">
    <source>
        <dbReference type="ARBA" id="ARBA00034338"/>
    </source>
</evidence>
<evidence type="ECO:0000256" key="31">
    <source>
        <dbReference type="SAM" id="MobiDB-lite"/>
    </source>
</evidence>
<evidence type="ECO:0000256" key="26">
    <source>
        <dbReference type="ARBA" id="ARBA00043762"/>
    </source>
</evidence>
<dbReference type="PIRSF" id="PIRSF038025">
    <property type="entry name" value="PTEN"/>
    <property type="match status" value="1"/>
</dbReference>
<comment type="catalytic activity">
    <reaction evidence="30">
        <text>O-phospho-L-tyrosyl-[protein] + H2O = L-tyrosyl-[protein] + phosphate</text>
        <dbReference type="Rhea" id="RHEA:10684"/>
        <dbReference type="Rhea" id="RHEA-COMP:10136"/>
        <dbReference type="Rhea" id="RHEA-COMP:20101"/>
        <dbReference type="ChEBI" id="CHEBI:15377"/>
        <dbReference type="ChEBI" id="CHEBI:43474"/>
        <dbReference type="ChEBI" id="CHEBI:46858"/>
        <dbReference type="ChEBI" id="CHEBI:61978"/>
        <dbReference type="EC" id="3.1.3.48"/>
    </reaction>
    <physiologicalReaction direction="left-to-right" evidence="30">
        <dbReference type="Rhea" id="RHEA:10685"/>
    </physiologicalReaction>
</comment>
<evidence type="ECO:0000256" key="3">
    <source>
        <dbReference type="ARBA" id="ARBA00004496"/>
    </source>
</evidence>
<dbReference type="GO" id="GO:0005829">
    <property type="term" value="C:cytosol"/>
    <property type="evidence" value="ECO:0007669"/>
    <property type="project" value="TreeGrafter"/>
</dbReference>
<dbReference type="InterPro" id="IPR035892">
    <property type="entry name" value="C2_domain_sf"/>
</dbReference>
<evidence type="ECO:0000256" key="4">
    <source>
        <dbReference type="ARBA" id="ARBA00004552"/>
    </source>
</evidence>
<dbReference type="GO" id="GO:0007399">
    <property type="term" value="P:nervous system development"/>
    <property type="evidence" value="ECO:0007669"/>
    <property type="project" value="UniProtKB-KW"/>
</dbReference>
<dbReference type="GO" id="GO:0043197">
    <property type="term" value="C:dendritic spine"/>
    <property type="evidence" value="ECO:0007669"/>
    <property type="project" value="UniProtKB-SubCell"/>
</dbReference>
<dbReference type="Pfam" id="PF22785">
    <property type="entry name" value="Tc-R-P"/>
    <property type="match status" value="1"/>
</dbReference>
<dbReference type="PROSITE" id="PS00383">
    <property type="entry name" value="TYR_PHOSPHATASE_1"/>
    <property type="match status" value="1"/>
</dbReference>
<sequence>MMASKIKGLVSKKKRRYKEDGFDLDLTYICNNIIAMGFPAEKLEGVYRNHIDDVVRFLDSKHDRHYKIYNLCTERNYDPSRFHQRVAQYPFEDHNPPTLELIKPFCDDVDSWLSQDKNHVAVIHCKAGKGRTGTMICAYLLHKGIYATAEDALRFYGNARTHNQKGVTIPSQRRYVDYYGELVRNNLVYKPVTLILKSITMEPIPTFNGGTCSPYFIVYQLKTKLYSSNLEVKRCNKFLYFEFPETVPVCGDIKIEFRNRPKFGKMEKMFVFWFNTFFIRPLSESLQNASQTNGCTANSVCSYINHNYPAKKVKDNITSYHFPPSPHMEKNRSLHHHEDYGKFPVLTLYKNDLDKATKDKTHKLFSKDFKVTVEFTNVNDSPNISLGSESKGSLQGHSDTASSHGETSSDNEMLESETDSDDDDWEGCEATHV</sequence>
<dbReference type="Gene3D" id="2.60.40.1110">
    <property type="match status" value="1"/>
</dbReference>
<evidence type="ECO:0000256" key="28">
    <source>
        <dbReference type="ARBA" id="ARBA00047986"/>
    </source>
</evidence>
<comment type="catalytic activity">
    <reaction evidence="21">
        <text>1,2-dioctanoyl-sn-glycero-3-phospho-(1D-myo-inositol-3,4,5-trisphosphate) + H2O = 1,2-dioctanoyl-sn-glycero-3-phospho-(1D-myo-inositol-4,5-bisphosphate) + phosphate</text>
        <dbReference type="Rhea" id="RHEA:43552"/>
        <dbReference type="ChEBI" id="CHEBI:15377"/>
        <dbReference type="ChEBI" id="CHEBI:43474"/>
        <dbReference type="ChEBI" id="CHEBI:83416"/>
        <dbReference type="ChEBI" id="CHEBI:83419"/>
    </reaction>
    <physiologicalReaction direction="left-to-right" evidence="21">
        <dbReference type="Rhea" id="RHEA:43553"/>
    </physiologicalReaction>
</comment>
<dbReference type="EMBL" id="JAFNEN010000118">
    <property type="protein sequence ID" value="KAG8193578.1"/>
    <property type="molecule type" value="Genomic_DNA"/>
</dbReference>
<dbReference type="GO" id="GO:0004722">
    <property type="term" value="F:protein serine/threonine phosphatase activity"/>
    <property type="evidence" value="ECO:0007669"/>
    <property type="project" value="UniProtKB-EC"/>
</dbReference>
<dbReference type="GO" id="GO:0048870">
    <property type="term" value="P:cell motility"/>
    <property type="evidence" value="ECO:0007669"/>
    <property type="project" value="TreeGrafter"/>
</dbReference>
<evidence type="ECO:0000313" key="35">
    <source>
        <dbReference type="EMBL" id="KAG8193578.1"/>
    </source>
</evidence>
<evidence type="ECO:0000256" key="23">
    <source>
        <dbReference type="ARBA" id="ARBA00034370"/>
    </source>
</evidence>
<dbReference type="PANTHER" id="PTHR12305:SF81">
    <property type="entry name" value="PHOSPHATIDYLINOSITOL 3,4,5-TRISPHOSPHATE 3-PHOSPHATASE AND DUAL-SPECIFICITY PROTEIN PHOSPHATASE PTEN"/>
    <property type="match status" value="1"/>
</dbReference>
<keyword evidence="12" id="KW-0832">Ubl conjugation</keyword>
<keyword evidence="9" id="KW-0963">Cytoplasm</keyword>
<name>A0AAV6VD32_9ARAC</name>
<gene>
    <name evidence="35" type="ORF">JTE90_000215</name>
</gene>
<evidence type="ECO:0000256" key="14">
    <source>
        <dbReference type="ARBA" id="ARBA00022912"/>
    </source>
</evidence>
<evidence type="ECO:0000256" key="2">
    <source>
        <dbReference type="ARBA" id="ARBA00004322"/>
    </source>
</evidence>
<dbReference type="GO" id="GO:0051800">
    <property type="term" value="F:phosphatidylinositol-3,4-bisphosphate 3-phosphatase activity"/>
    <property type="evidence" value="ECO:0007669"/>
    <property type="project" value="InterPro"/>
</dbReference>
<keyword evidence="36" id="KW-1185">Reference proteome</keyword>
<comment type="cofactor">
    <cofactor evidence="1">
        <name>Mg(2+)</name>
        <dbReference type="ChEBI" id="CHEBI:18420"/>
    </cofactor>
</comment>